<evidence type="ECO:0000256" key="1">
    <source>
        <dbReference type="SAM" id="Phobius"/>
    </source>
</evidence>
<protein>
    <submittedName>
        <fullName evidence="2">Uncharacterized protein</fullName>
    </submittedName>
</protein>
<keyword evidence="1" id="KW-0812">Transmembrane</keyword>
<gene>
    <name evidence="2" type="ORF">G1C95_0545</name>
</gene>
<keyword evidence="1" id="KW-1133">Transmembrane helix</keyword>
<dbReference type="Proteomes" id="UP000532194">
    <property type="component" value="Unassembled WGS sequence"/>
</dbReference>
<evidence type="ECO:0000313" key="2">
    <source>
        <dbReference type="EMBL" id="NMM93360.1"/>
    </source>
</evidence>
<feature type="transmembrane region" description="Helical" evidence="1">
    <location>
        <begin position="6"/>
        <end position="24"/>
    </location>
</feature>
<name>A0A7Y0HQW6_9BIFI</name>
<comment type="caution">
    <text evidence="2">The sequence shown here is derived from an EMBL/GenBank/DDBJ whole genome shotgun (WGS) entry which is preliminary data.</text>
</comment>
<reference evidence="2 3" key="1">
    <citation type="submission" date="2020-02" db="EMBL/GenBank/DDBJ databases">
        <title>Characterization of phylogenetic diversity of novel bifidobacterial species isolated in Czech ZOOs.</title>
        <authorList>
            <person name="Lugli G.A."/>
            <person name="Vera N.B."/>
            <person name="Ventura M."/>
        </authorList>
    </citation>
    <scope>NUCLEOTIDE SEQUENCE [LARGE SCALE GENOMIC DNA]</scope>
    <source>
        <strain evidence="2 3">DSM 109957</strain>
    </source>
</reference>
<keyword evidence="1" id="KW-0472">Membrane</keyword>
<evidence type="ECO:0000313" key="3">
    <source>
        <dbReference type="Proteomes" id="UP000532194"/>
    </source>
</evidence>
<keyword evidence="3" id="KW-1185">Reference proteome</keyword>
<accession>A0A7Y0HQW6</accession>
<organism evidence="2 3">
    <name type="scientific">Bifidobacterium oedipodis</name>
    <dbReference type="NCBI Taxonomy" id="2675322"/>
    <lineage>
        <taxon>Bacteria</taxon>
        <taxon>Bacillati</taxon>
        <taxon>Actinomycetota</taxon>
        <taxon>Actinomycetes</taxon>
        <taxon>Bifidobacteriales</taxon>
        <taxon>Bifidobacteriaceae</taxon>
        <taxon>Bifidobacterium</taxon>
    </lineage>
</organism>
<proteinExistence type="predicted"/>
<dbReference type="EMBL" id="JAAIII010000001">
    <property type="protein sequence ID" value="NMM93360.1"/>
    <property type="molecule type" value="Genomic_DNA"/>
</dbReference>
<sequence length="30" mass="3394">MPWWVDVAYVAGTILLFFLLDVLGKAVDKL</sequence>
<dbReference type="AlphaFoldDB" id="A0A7Y0HQW6"/>